<feature type="region of interest" description="Disordered" evidence="1">
    <location>
        <begin position="1"/>
        <end position="23"/>
    </location>
</feature>
<organism evidence="2 3">
    <name type="scientific">Ceratocystis fimbriata CBS 114723</name>
    <dbReference type="NCBI Taxonomy" id="1035309"/>
    <lineage>
        <taxon>Eukaryota</taxon>
        <taxon>Fungi</taxon>
        <taxon>Dikarya</taxon>
        <taxon>Ascomycota</taxon>
        <taxon>Pezizomycotina</taxon>
        <taxon>Sordariomycetes</taxon>
        <taxon>Hypocreomycetidae</taxon>
        <taxon>Microascales</taxon>
        <taxon>Ceratocystidaceae</taxon>
        <taxon>Ceratocystis</taxon>
    </lineage>
</organism>
<dbReference type="AlphaFoldDB" id="A0A2C5X2S3"/>
<reference evidence="2 3" key="2">
    <citation type="journal article" date="2013" name="IMA Fungus">
        <title>IMA Genome-F 1: Ceratocystis fimbriata: Draft nuclear genome sequence for the plant pathogen, Ceratocystis fimbriata.</title>
        <authorList>
            <person name="Wilken P.M."/>
            <person name="Steenkamp E.T."/>
            <person name="Wingfield M.J."/>
            <person name="de Beer Z.W."/>
            <person name="Wingfield B.D."/>
        </authorList>
    </citation>
    <scope>NUCLEOTIDE SEQUENCE [LARGE SCALE GENOMIC DNA]</scope>
    <source>
        <strain evidence="2 3">CBS 114723</strain>
    </source>
</reference>
<comment type="caution">
    <text evidence="2">The sequence shown here is derived from an EMBL/GenBank/DDBJ whole genome shotgun (WGS) entry which is preliminary data.</text>
</comment>
<feature type="compositionally biased region" description="Pro residues" evidence="1">
    <location>
        <begin position="1"/>
        <end position="10"/>
    </location>
</feature>
<keyword evidence="3" id="KW-1185">Reference proteome</keyword>
<evidence type="ECO:0000256" key="1">
    <source>
        <dbReference type="SAM" id="MobiDB-lite"/>
    </source>
</evidence>
<dbReference type="Proteomes" id="UP000222788">
    <property type="component" value="Unassembled WGS sequence"/>
</dbReference>
<proteinExistence type="predicted"/>
<gene>
    <name evidence="2" type="ORF">CFIMG_005093RA</name>
</gene>
<evidence type="ECO:0000313" key="2">
    <source>
        <dbReference type="EMBL" id="PHH52282.1"/>
    </source>
</evidence>
<evidence type="ECO:0000313" key="3">
    <source>
        <dbReference type="Proteomes" id="UP000222788"/>
    </source>
</evidence>
<sequence length="36" mass="3600">MLAALPPPTDPAADQPPVSLAPSLPLAFCPSGRPFG</sequence>
<feature type="compositionally biased region" description="Low complexity" evidence="1">
    <location>
        <begin position="11"/>
        <end position="23"/>
    </location>
</feature>
<reference evidence="2 3" key="1">
    <citation type="journal article" date="2013" name="Fungal Biol.">
        <title>Analysis of microsatellite markers in the genome of the plant pathogen Ceratocystis fimbriata.</title>
        <authorList>
            <person name="Simpson M.C."/>
            <person name="Wilken P.M."/>
            <person name="Coetzee M.P."/>
            <person name="Wingfield M.J."/>
            <person name="Wingfield B.D."/>
        </authorList>
    </citation>
    <scope>NUCLEOTIDE SEQUENCE [LARGE SCALE GENOMIC DNA]</scope>
    <source>
        <strain evidence="2 3">CBS 114723</strain>
    </source>
</reference>
<dbReference type="EMBL" id="APWK03000072">
    <property type="protein sequence ID" value="PHH52282.1"/>
    <property type="molecule type" value="Genomic_DNA"/>
</dbReference>
<accession>A0A2C5X2S3</accession>
<name>A0A2C5X2S3_9PEZI</name>
<protein>
    <submittedName>
        <fullName evidence="2">Uncharacterized protein</fullName>
    </submittedName>
</protein>